<evidence type="ECO:0000256" key="1">
    <source>
        <dbReference type="ARBA" id="ARBA00022679"/>
    </source>
</evidence>
<dbReference type="InterPro" id="IPR041373">
    <property type="entry name" value="RT_RNaseH"/>
</dbReference>
<keyword evidence="2" id="KW-0548">Nucleotidyltransferase</keyword>
<gene>
    <name evidence="8" type="ORF">O181_065175</name>
</gene>
<keyword evidence="9" id="KW-1185">Reference proteome</keyword>
<reference evidence="8" key="1">
    <citation type="submission" date="2021-03" db="EMBL/GenBank/DDBJ databases">
        <title>Draft genome sequence of rust myrtle Austropuccinia psidii MF-1, a brazilian biotype.</title>
        <authorList>
            <person name="Quecine M.C."/>
            <person name="Pachon D.M.R."/>
            <person name="Bonatelli M.L."/>
            <person name="Correr F.H."/>
            <person name="Franceschini L.M."/>
            <person name="Leite T.F."/>
            <person name="Margarido G.R.A."/>
            <person name="Almeida C.A."/>
            <person name="Ferrarezi J.A."/>
            <person name="Labate C.A."/>
        </authorList>
    </citation>
    <scope>NUCLEOTIDE SEQUENCE</scope>
    <source>
        <strain evidence="8">MF-1</strain>
    </source>
</reference>
<evidence type="ECO:0000256" key="3">
    <source>
        <dbReference type="ARBA" id="ARBA00022722"/>
    </source>
</evidence>
<keyword evidence="4" id="KW-0255">Endonuclease</keyword>
<dbReference type="InterPro" id="IPR050951">
    <property type="entry name" value="Retrovirus_Pol_polyprotein"/>
</dbReference>
<keyword evidence="6" id="KW-0695">RNA-directed DNA polymerase</keyword>
<dbReference type="GO" id="GO:0003964">
    <property type="term" value="F:RNA-directed DNA polymerase activity"/>
    <property type="evidence" value="ECO:0007669"/>
    <property type="project" value="UniProtKB-KW"/>
</dbReference>
<dbReference type="EMBL" id="AVOT02031828">
    <property type="protein sequence ID" value="MBW0525460.1"/>
    <property type="molecule type" value="Genomic_DNA"/>
</dbReference>
<evidence type="ECO:0000256" key="5">
    <source>
        <dbReference type="ARBA" id="ARBA00022801"/>
    </source>
</evidence>
<dbReference type="InterPro" id="IPR043502">
    <property type="entry name" value="DNA/RNA_pol_sf"/>
</dbReference>
<evidence type="ECO:0000313" key="8">
    <source>
        <dbReference type="EMBL" id="MBW0525460.1"/>
    </source>
</evidence>
<comment type="caution">
    <text evidence="8">The sequence shown here is derived from an EMBL/GenBank/DDBJ whole genome shotgun (WGS) entry which is preliminary data.</text>
</comment>
<evidence type="ECO:0000313" key="9">
    <source>
        <dbReference type="Proteomes" id="UP000765509"/>
    </source>
</evidence>
<organism evidence="8 9">
    <name type="scientific">Austropuccinia psidii MF-1</name>
    <dbReference type="NCBI Taxonomy" id="1389203"/>
    <lineage>
        <taxon>Eukaryota</taxon>
        <taxon>Fungi</taxon>
        <taxon>Dikarya</taxon>
        <taxon>Basidiomycota</taxon>
        <taxon>Pucciniomycotina</taxon>
        <taxon>Pucciniomycetes</taxon>
        <taxon>Pucciniales</taxon>
        <taxon>Sphaerophragmiaceae</taxon>
        <taxon>Austropuccinia</taxon>
    </lineage>
</organism>
<keyword evidence="5" id="KW-0378">Hydrolase</keyword>
<sequence>MTQGSIQAYEKFKYSLTNAPFLLMLDWKLPFKVYIDACGELLGAALHQVQIFNDKPYEGPICFISGQIKPTEVRYRAIQIECLCLVCALERLHYYLYGSVLEVITDFNTVKSLLNMKTPNRHMLRWNVAIQEYSAWCPSWRKDVIEYCHSCDRCQKTNKSMGKIFG</sequence>
<protein>
    <recommendedName>
        <fullName evidence="7">Reverse transcriptase RNase H-like domain-containing protein</fullName>
    </recommendedName>
</protein>
<dbReference type="Pfam" id="PF17917">
    <property type="entry name" value="RT_RNaseH"/>
    <property type="match status" value="1"/>
</dbReference>
<dbReference type="PANTHER" id="PTHR37984">
    <property type="entry name" value="PROTEIN CBG26694"/>
    <property type="match status" value="1"/>
</dbReference>
<dbReference type="PANTHER" id="PTHR37984:SF5">
    <property type="entry name" value="PROTEIN NYNRIN-LIKE"/>
    <property type="match status" value="1"/>
</dbReference>
<evidence type="ECO:0000256" key="4">
    <source>
        <dbReference type="ARBA" id="ARBA00022759"/>
    </source>
</evidence>
<keyword evidence="3" id="KW-0540">Nuclease</keyword>
<proteinExistence type="predicted"/>
<dbReference type="AlphaFoldDB" id="A0A9Q3I3U7"/>
<dbReference type="SUPFAM" id="SSF56672">
    <property type="entry name" value="DNA/RNA polymerases"/>
    <property type="match status" value="1"/>
</dbReference>
<keyword evidence="1" id="KW-0808">Transferase</keyword>
<dbReference type="GO" id="GO:0004519">
    <property type="term" value="F:endonuclease activity"/>
    <property type="evidence" value="ECO:0007669"/>
    <property type="project" value="UniProtKB-KW"/>
</dbReference>
<dbReference type="OrthoDB" id="6627110at2759"/>
<feature type="domain" description="Reverse transcriptase RNase H-like" evidence="7">
    <location>
        <begin position="26"/>
        <end position="133"/>
    </location>
</feature>
<dbReference type="Proteomes" id="UP000765509">
    <property type="component" value="Unassembled WGS sequence"/>
</dbReference>
<accession>A0A9Q3I3U7</accession>
<evidence type="ECO:0000256" key="6">
    <source>
        <dbReference type="ARBA" id="ARBA00022918"/>
    </source>
</evidence>
<name>A0A9Q3I3U7_9BASI</name>
<evidence type="ECO:0000259" key="7">
    <source>
        <dbReference type="Pfam" id="PF17917"/>
    </source>
</evidence>
<dbReference type="GO" id="GO:0016787">
    <property type="term" value="F:hydrolase activity"/>
    <property type="evidence" value="ECO:0007669"/>
    <property type="project" value="UniProtKB-KW"/>
</dbReference>
<evidence type="ECO:0000256" key="2">
    <source>
        <dbReference type="ARBA" id="ARBA00022695"/>
    </source>
</evidence>